<evidence type="ECO:0000256" key="1">
    <source>
        <dbReference type="SAM" id="SignalP"/>
    </source>
</evidence>
<dbReference type="Proteomes" id="UP000242313">
    <property type="component" value="Unassembled WGS sequence"/>
</dbReference>
<keyword evidence="3" id="KW-1185">Reference proteome</keyword>
<dbReference type="AlphaFoldDB" id="A0A2A3MMS5"/>
<organism evidence="2 3">
    <name type="scientific">Pseudomonas abyssi</name>
    <dbReference type="NCBI Taxonomy" id="170540"/>
    <lineage>
        <taxon>Bacteria</taxon>
        <taxon>Pseudomonadati</taxon>
        <taxon>Pseudomonadota</taxon>
        <taxon>Gammaproteobacteria</taxon>
        <taxon>Pseudomonadales</taxon>
        <taxon>Pseudomonadaceae</taxon>
        <taxon>Pseudomonas</taxon>
    </lineage>
</organism>
<keyword evidence="1" id="KW-0732">Signal</keyword>
<gene>
    <name evidence="2" type="ORF">CNQ84_01790</name>
</gene>
<proteinExistence type="predicted"/>
<comment type="caution">
    <text evidence="2">The sequence shown here is derived from an EMBL/GenBank/DDBJ whole genome shotgun (WGS) entry which is preliminary data.</text>
</comment>
<feature type="signal peptide" evidence="1">
    <location>
        <begin position="1"/>
        <end position="21"/>
    </location>
</feature>
<dbReference type="EMBL" id="NTMR01000002">
    <property type="protein sequence ID" value="PBK06129.1"/>
    <property type="molecule type" value="Genomic_DNA"/>
</dbReference>
<evidence type="ECO:0000313" key="3">
    <source>
        <dbReference type="Proteomes" id="UP000242313"/>
    </source>
</evidence>
<sequence length="702" mass="74960">MHTSKKWPLALAISSALTLTACLGGGGGGGGSDGGGNAGASTTRYSLTVGTPTTTAATALSAQERIAQAIIDFLITPALADTFDDLDPSTFRVITIEADGTLVELGPDEFTAEADDESDGYILELPFASRINSYIEIPLPAGISYTTPTTRSDLFANPLTTFVTQQIASRTAQFDELTLDEVDQIIEAVLEMANDPAVQAELEQAINSSASTEQLLDQVGARLSASIEQQFDDKAAPSLDSSAANQASGGYYSENMTVGGYADQGAGILLGGNRSSAIELDITGDTGTFNVPANTFKEMEIVVGVGAYSNTYSRAWIDDEADSGSFSADARGILFAESEALEDYEKGSDDVDSCETQTADCRDREYSSALRFTAAGPASAPLDVMIGSEFYTREVRDDANSPQLQVLNQTLDVMLRRASQMPTVDGRYGVIELLFEGGDTDLDIYVYNNLLDIDGTQGSYCEQGRRNLEIYPQKGKYEFDRFNYQACQGDEGWDWDDPNVGESGSFPLSVASDGKLVLDEELQGYASPDGRTLLLGLEATEVLDGAIEENDGEQHFRQMLLAVKPASSSNLANRTYRLMAIGLYAESGLVEPTRLNAGSLRFDAEGNAEMTAAWHWQQVTESGFADASVNEQFTLAFDTDINEGALQLQAVQGNNDGGVLTFTADGYVQEGERLIVLGASGENSDGGDFTGMMIGVCTNCDE</sequence>
<evidence type="ECO:0000313" key="2">
    <source>
        <dbReference type="EMBL" id="PBK06129.1"/>
    </source>
</evidence>
<dbReference type="PROSITE" id="PS51257">
    <property type="entry name" value="PROKAR_LIPOPROTEIN"/>
    <property type="match status" value="1"/>
</dbReference>
<feature type="chain" id="PRO_5012155512" evidence="1">
    <location>
        <begin position="22"/>
        <end position="702"/>
    </location>
</feature>
<accession>A0A2A3MMS5</accession>
<reference evidence="2 3" key="1">
    <citation type="submission" date="2017-09" db="EMBL/GenBank/DDBJ databases">
        <title>Pseudomonas abyssi sp. nov. isolated from Abyssopelagic Water.</title>
        <authorList>
            <person name="Wei Y."/>
        </authorList>
    </citation>
    <scope>NUCLEOTIDE SEQUENCE [LARGE SCALE GENOMIC DNA]</scope>
    <source>
        <strain evidence="2 3">MT5</strain>
    </source>
</reference>
<name>A0A2A3MMS5_9PSED</name>
<dbReference type="RefSeq" id="WP_096003196.1">
    <property type="nucleotide sequence ID" value="NZ_NTMR01000002.1"/>
</dbReference>
<protein>
    <submittedName>
        <fullName evidence="2">Uncharacterized protein</fullName>
    </submittedName>
</protein>